<dbReference type="Proteomes" id="UP000634435">
    <property type="component" value="Unassembled WGS sequence"/>
</dbReference>
<dbReference type="PANTHER" id="PTHR43140">
    <property type="entry name" value="TYPE-1 RESTRICTION ENZYME ECOKI SPECIFICITY PROTEIN"/>
    <property type="match status" value="1"/>
</dbReference>
<organism evidence="7 8">
    <name type="scientific">Virgibacillus kapii</name>
    <dbReference type="NCBI Taxonomy" id="1638645"/>
    <lineage>
        <taxon>Bacteria</taxon>
        <taxon>Bacillati</taxon>
        <taxon>Bacillota</taxon>
        <taxon>Bacilli</taxon>
        <taxon>Bacillales</taxon>
        <taxon>Bacillaceae</taxon>
        <taxon>Virgibacillus</taxon>
    </lineage>
</organism>
<keyword evidence="2" id="KW-0680">Restriction system</keyword>
<evidence type="ECO:0000313" key="7">
    <source>
        <dbReference type="EMBL" id="GGJ64447.1"/>
    </source>
</evidence>
<evidence type="ECO:0000256" key="2">
    <source>
        <dbReference type="ARBA" id="ARBA00022747"/>
    </source>
</evidence>
<dbReference type="RefSeq" id="WP_188943502.1">
    <property type="nucleotide sequence ID" value="NZ_BMPN01000004.1"/>
</dbReference>
<gene>
    <name evidence="7" type="primary">hsdS</name>
    <name evidence="7" type="ORF">GCM10007111_27870</name>
</gene>
<comment type="caution">
    <text evidence="7">The sequence shown here is derived from an EMBL/GenBank/DDBJ whole genome shotgun (WGS) entry which is preliminary data.</text>
</comment>
<evidence type="ECO:0000256" key="1">
    <source>
        <dbReference type="ARBA" id="ARBA00010923"/>
    </source>
</evidence>
<feature type="domain" description="Type I restriction modification DNA specificity" evidence="6">
    <location>
        <begin position="257"/>
        <end position="421"/>
    </location>
</feature>
<evidence type="ECO:0000256" key="5">
    <source>
        <dbReference type="SAM" id="Coils"/>
    </source>
</evidence>
<keyword evidence="5" id="KW-0175">Coiled coil</keyword>
<evidence type="ECO:0000256" key="4">
    <source>
        <dbReference type="ARBA" id="ARBA00038652"/>
    </source>
</evidence>
<dbReference type="EMBL" id="BMPN01000004">
    <property type="protein sequence ID" value="GGJ64447.1"/>
    <property type="molecule type" value="Genomic_DNA"/>
</dbReference>
<keyword evidence="8" id="KW-1185">Reference proteome</keyword>
<reference evidence="8" key="1">
    <citation type="journal article" date="2019" name="Int. J. Syst. Evol. Microbiol.">
        <title>The Global Catalogue of Microorganisms (GCM) 10K type strain sequencing project: providing services to taxonomists for standard genome sequencing and annotation.</title>
        <authorList>
            <consortium name="The Broad Institute Genomics Platform"/>
            <consortium name="The Broad Institute Genome Sequencing Center for Infectious Disease"/>
            <person name="Wu L."/>
            <person name="Ma J."/>
        </authorList>
    </citation>
    <scope>NUCLEOTIDE SEQUENCE [LARGE SCALE GENOMIC DNA]</scope>
    <source>
        <strain evidence="8">JCM 30071</strain>
    </source>
</reference>
<keyword evidence="3" id="KW-0238">DNA-binding</keyword>
<dbReference type="CDD" id="cd17254">
    <property type="entry name" value="RMtype1_S_FclI-TRD1-CR1_like"/>
    <property type="match status" value="1"/>
</dbReference>
<sequence length="477" mass="54582">MSKKKKTIEELLDEAVVTGQEHQYEIPKNWVWTKLGKIANYYNGKAFKSTDWSKEGRPIIRIQDLTGTNKGEPNYFGGQVAEKHEITEGDLLISWSATLGVYRWTGPDAVLNQHIFKVESFIDKKYHYYAMQSIIASLYNQTHGSGMVHVTKKVFDETPFPLPNLNEQKRIAEKMERLLSKIDEAKQLIDEAKEKFELRRAAILNKAFRGELTKKWRKINPNVVDAETLYSKIKESEVGKRKKTKGINNNELRYDIPSTWKWVRLRDIFSITSGGTPKRSESKYYEGDIPWIKTGEVRWNRIYDSKEKITIEAIANSSAKLLPINTVLVAMYGQGLTRGRASILGIEATCNQAVCALLPNEYILPEYLFYYFMEGYQRFRQIAKGGNQENLSATMISDFLFPLPPVEEQSAIIDILGSIFNGESKVNEIIDLQKNVDELKQSILSKAFRGELGTNDPSEENAIELLKEVLLEQVKES</sequence>
<feature type="domain" description="Type I restriction modification DNA specificity" evidence="6">
    <location>
        <begin position="27"/>
        <end position="193"/>
    </location>
</feature>
<dbReference type="InterPro" id="IPR051212">
    <property type="entry name" value="Type-I_RE_S_subunit"/>
</dbReference>
<accession>A0ABQ2DMY6</accession>
<comment type="subunit">
    <text evidence="4">The methyltransferase is composed of M and S polypeptides.</text>
</comment>
<evidence type="ECO:0000259" key="6">
    <source>
        <dbReference type="Pfam" id="PF01420"/>
    </source>
</evidence>
<dbReference type="Gene3D" id="1.10.287.1120">
    <property type="entry name" value="Bipartite methylase S protein"/>
    <property type="match status" value="1"/>
</dbReference>
<protein>
    <submittedName>
        <fullName evidence="7">Type I restriction enzyme EcoEI specificity protein</fullName>
    </submittedName>
</protein>
<comment type="similarity">
    <text evidence="1">Belongs to the type-I restriction system S methylase family.</text>
</comment>
<dbReference type="PANTHER" id="PTHR43140:SF1">
    <property type="entry name" value="TYPE I RESTRICTION ENZYME ECOKI SPECIFICITY SUBUNIT"/>
    <property type="match status" value="1"/>
</dbReference>
<evidence type="ECO:0000256" key="3">
    <source>
        <dbReference type="ARBA" id="ARBA00023125"/>
    </source>
</evidence>
<evidence type="ECO:0000313" key="8">
    <source>
        <dbReference type="Proteomes" id="UP000634435"/>
    </source>
</evidence>
<name>A0ABQ2DMY6_9BACI</name>
<dbReference type="Gene3D" id="3.90.220.20">
    <property type="entry name" value="DNA methylase specificity domains"/>
    <property type="match status" value="2"/>
</dbReference>
<dbReference type="SUPFAM" id="SSF116734">
    <property type="entry name" value="DNA methylase specificity domain"/>
    <property type="match status" value="2"/>
</dbReference>
<proteinExistence type="inferred from homology"/>
<dbReference type="CDD" id="cd17287">
    <property type="entry name" value="RMtype1_S_EcoN10ORF171P_TRD2-CR2_like"/>
    <property type="match status" value="1"/>
</dbReference>
<dbReference type="Pfam" id="PF01420">
    <property type="entry name" value="Methylase_S"/>
    <property type="match status" value="2"/>
</dbReference>
<dbReference type="InterPro" id="IPR000055">
    <property type="entry name" value="Restrct_endonuc_typeI_TRD"/>
</dbReference>
<feature type="coiled-coil region" evidence="5">
    <location>
        <begin position="165"/>
        <end position="202"/>
    </location>
</feature>
<dbReference type="InterPro" id="IPR044946">
    <property type="entry name" value="Restrct_endonuc_typeI_TRD_sf"/>
</dbReference>